<dbReference type="NCBIfam" id="TIGR03551">
    <property type="entry name" value="F420_cofH"/>
    <property type="match status" value="1"/>
</dbReference>
<dbReference type="InterPro" id="IPR020050">
    <property type="entry name" value="FO_synthase_su2"/>
</dbReference>
<dbReference type="SFLD" id="SFLDG01388">
    <property type="entry name" value="7_8-didemethyl-8-hydroxy-5-dea"/>
    <property type="match status" value="1"/>
</dbReference>
<dbReference type="InterPro" id="IPR006638">
    <property type="entry name" value="Elp3/MiaA/NifB-like_rSAM"/>
</dbReference>
<dbReference type="SUPFAM" id="SSF102114">
    <property type="entry name" value="Radical SAM enzymes"/>
    <property type="match status" value="1"/>
</dbReference>
<dbReference type="SFLD" id="SFLDS00029">
    <property type="entry name" value="Radical_SAM"/>
    <property type="match status" value="1"/>
</dbReference>
<keyword evidence="5 10" id="KW-0949">S-adenosyl-L-methionine</keyword>
<feature type="binding site" evidence="10">
    <location>
        <position position="83"/>
    </location>
    <ligand>
        <name>[4Fe-4S] cluster</name>
        <dbReference type="ChEBI" id="CHEBI:49883"/>
        <note>4Fe-4S-S-AdoMet</note>
    </ligand>
</feature>
<evidence type="ECO:0000256" key="7">
    <source>
        <dbReference type="ARBA" id="ARBA00023004"/>
    </source>
</evidence>
<dbReference type="HAMAP" id="MF_01612">
    <property type="entry name" value="FO_synth_sub2"/>
    <property type="match status" value="1"/>
</dbReference>
<evidence type="ECO:0000313" key="14">
    <source>
        <dbReference type="Proteomes" id="UP000509478"/>
    </source>
</evidence>
<dbReference type="InterPro" id="IPR013785">
    <property type="entry name" value="Aldolase_TIM"/>
</dbReference>
<dbReference type="GeneID" id="56067300"/>
<evidence type="ECO:0000256" key="2">
    <source>
        <dbReference type="ARBA" id="ARBA00012289"/>
    </source>
</evidence>
<evidence type="ECO:0000256" key="10">
    <source>
        <dbReference type="PIRSR" id="PIRSR004762-1"/>
    </source>
</evidence>
<reference evidence="13 14" key="1">
    <citation type="submission" date="2018-02" db="EMBL/GenBank/DDBJ databases">
        <title>Complete genome of Nitrosopumilus ureaphilus PS0.</title>
        <authorList>
            <person name="Qin W."/>
            <person name="Zheng Y."/>
            <person name="Stahl D.A."/>
        </authorList>
    </citation>
    <scope>NUCLEOTIDE SEQUENCE [LARGE SCALE GENOMIC DNA]</scope>
    <source>
        <strain evidence="13 14">PS0</strain>
    </source>
</reference>
<keyword evidence="3 10" id="KW-0004">4Fe-4S</keyword>
<comment type="catalytic activity">
    <reaction evidence="9">
        <text>5-amino-6-(D-ribitylamino)uracil + L-tyrosine + S-adenosyl-L-methionine = 5-amino-5-(4-hydroxybenzyl)-6-(D-ribitylimino)-5,6-dihydrouracil + 2-iminoacetate + 5'-deoxyadenosine + L-methionine + H(+)</text>
        <dbReference type="Rhea" id="RHEA:55200"/>
        <dbReference type="ChEBI" id="CHEBI:15378"/>
        <dbReference type="ChEBI" id="CHEBI:15934"/>
        <dbReference type="ChEBI" id="CHEBI:17319"/>
        <dbReference type="ChEBI" id="CHEBI:57844"/>
        <dbReference type="ChEBI" id="CHEBI:58315"/>
        <dbReference type="ChEBI" id="CHEBI:59789"/>
        <dbReference type="ChEBI" id="CHEBI:77846"/>
        <dbReference type="ChEBI" id="CHEBI:85936"/>
        <dbReference type="EC" id="2.5.1.147"/>
    </reaction>
</comment>
<dbReference type="SFLD" id="SFLDG01389">
    <property type="entry name" value="menaquinone_synthsis_involved"/>
    <property type="match status" value="1"/>
</dbReference>
<keyword evidence="6" id="KW-0479">Metal-binding</keyword>
<keyword evidence="4" id="KW-0808">Transferase</keyword>
<evidence type="ECO:0000313" key="13">
    <source>
        <dbReference type="EMBL" id="QLH06415.1"/>
    </source>
</evidence>
<dbReference type="PIRSF" id="PIRSF004762">
    <property type="entry name" value="CHP00423"/>
    <property type="match status" value="1"/>
</dbReference>
<feature type="binding site" evidence="11">
    <location>
        <position position="152"/>
    </location>
    <ligand>
        <name>(3R)-3-methyl-D-ornithine</name>
        <dbReference type="ChEBI" id="CHEBI:64642"/>
    </ligand>
</feature>
<dbReference type="RefSeq" id="WP_179372492.1">
    <property type="nucleotide sequence ID" value="NZ_CP026995.1"/>
</dbReference>
<dbReference type="GO" id="GO:0046872">
    <property type="term" value="F:metal ion binding"/>
    <property type="evidence" value="ECO:0007669"/>
    <property type="project" value="UniProtKB-KW"/>
</dbReference>
<dbReference type="EC" id="2.5.1.147" evidence="2"/>
<dbReference type="InterPro" id="IPR019940">
    <property type="entry name" value="CofH_family"/>
</dbReference>
<gene>
    <name evidence="13" type="primary">cofH</name>
    <name evidence="13" type="ORF">C5F50_04480</name>
</gene>
<comment type="cofactor">
    <cofactor evidence="10">
        <name>[4Fe-4S] cluster</name>
        <dbReference type="ChEBI" id="CHEBI:49883"/>
    </cofactor>
    <text evidence="10">Binds 1 [4Fe-4S] cluster. The cluster is coordinated with 3 cysteines and an exchangeable S-adenosyl-L-methionine.</text>
</comment>
<dbReference type="NCBIfam" id="NF005609">
    <property type="entry name" value="PRK07360.1"/>
    <property type="match status" value="1"/>
</dbReference>
<feature type="binding site" evidence="10">
    <location>
        <position position="80"/>
    </location>
    <ligand>
        <name>[4Fe-4S] cluster</name>
        <dbReference type="ChEBI" id="CHEBI:49883"/>
        <note>4Fe-4S-S-AdoMet</note>
    </ligand>
</feature>
<keyword evidence="7 10" id="KW-0408">Iron</keyword>
<dbReference type="Proteomes" id="UP000509478">
    <property type="component" value="Chromosome"/>
</dbReference>
<dbReference type="SFLD" id="SFLDG01082">
    <property type="entry name" value="B12-binding_domain_containing"/>
    <property type="match status" value="1"/>
</dbReference>
<dbReference type="InterPro" id="IPR058240">
    <property type="entry name" value="rSAM_sf"/>
</dbReference>
<sequence>MNIDSLLKNADPLISEILNSALSDKEISAEDGLALYKTNGIDFHLVGMVADEIRRRRVGDIVSYVVNRNINFTNVCIKQCGFCAFSRDFREVEGYFLPTEEIVRRAKEAHQLGATEVCIQAGLPPDMKGDLYENICREIKKEIPDIHIHGFSPEEILYGASRSEISIDEFLKRMKDAGVDTLPGTSAEILDQKLRDTISPGRISVKNWEKIIKNAHRMGINTTSTMMFGHLETLEQRVDHIAKLREIQKETGGFTEFVPLNFIHTEAPMYKHQLHEGIRQGGSGNDVLLTHAVARIMLNNSIDNIQMSWVKEGQKMSQLLLMWGANDFGGTLINESISTSAGSEHGQLLRPKEIRRMVKEIGRIPAERNTNYKILKKFDTEEEIDEKLDRVSDASQFGSYVELIKINKFKYKNPREK</sequence>
<dbReference type="GO" id="GO:0044689">
    <property type="term" value="F:7,8-didemethyl-8-hydroxy-5-deazariboflavin synthase activity"/>
    <property type="evidence" value="ECO:0007669"/>
    <property type="project" value="TreeGrafter"/>
</dbReference>
<dbReference type="SMART" id="SM00729">
    <property type="entry name" value="Elp3"/>
    <property type="match status" value="1"/>
</dbReference>
<feature type="binding site" evidence="10">
    <location>
        <position position="76"/>
    </location>
    <ligand>
        <name>[4Fe-4S] cluster</name>
        <dbReference type="ChEBI" id="CHEBI:49883"/>
        <note>4Fe-4S-S-AdoMet</note>
    </ligand>
</feature>
<evidence type="ECO:0000259" key="12">
    <source>
        <dbReference type="PROSITE" id="PS51918"/>
    </source>
</evidence>
<dbReference type="AlphaFoldDB" id="A0A7D5M4V4"/>
<dbReference type="SFLD" id="SFLDF00342">
    <property type="entry name" value="cyclic_dehypoxanthine_futalosi"/>
    <property type="match status" value="1"/>
</dbReference>
<feature type="domain" description="Radical SAM core" evidence="12">
    <location>
        <begin position="62"/>
        <end position="303"/>
    </location>
</feature>
<dbReference type="Pfam" id="PF04055">
    <property type="entry name" value="Radical_SAM"/>
    <property type="match status" value="1"/>
</dbReference>
<dbReference type="NCBIfam" id="TIGR00423">
    <property type="entry name" value="CofH family radical SAM protein"/>
    <property type="match status" value="1"/>
</dbReference>
<dbReference type="SFLD" id="SFLDF00343">
    <property type="entry name" value="aminofutalosine_synthase_(mqnE"/>
    <property type="match status" value="1"/>
</dbReference>
<evidence type="ECO:0000256" key="11">
    <source>
        <dbReference type="PIRSR" id="PIRSR004762-2"/>
    </source>
</evidence>
<dbReference type="InterPro" id="IPR007197">
    <property type="entry name" value="rSAM"/>
</dbReference>
<keyword evidence="14" id="KW-1185">Reference proteome</keyword>
<evidence type="ECO:0000256" key="5">
    <source>
        <dbReference type="ARBA" id="ARBA00022691"/>
    </source>
</evidence>
<dbReference type="GO" id="GO:0141093">
    <property type="term" value="F:5-amino-6-(D-ribitylamino)uracil--L-tyrosine 4-hydroxyphenyl transferase activity"/>
    <property type="evidence" value="ECO:0007669"/>
    <property type="project" value="UniProtKB-EC"/>
</dbReference>
<feature type="binding site" evidence="11">
    <location>
        <position position="308"/>
    </location>
    <ligand>
        <name>(3R)-3-methyl-D-ornithine</name>
        <dbReference type="ChEBI" id="CHEBI:64642"/>
    </ligand>
</feature>
<name>A0A7D5M4V4_9ARCH</name>
<keyword evidence="8 10" id="KW-0411">Iron-sulfur</keyword>
<dbReference type="KEGG" id="nue:C5F50_04480"/>
<comment type="pathway">
    <text evidence="1">Cofactor biosynthesis; coenzyme F0 biosynthesis.</text>
</comment>
<evidence type="ECO:0000256" key="8">
    <source>
        <dbReference type="ARBA" id="ARBA00023014"/>
    </source>
</evidence>
<evidence type="ECO:0000256" key="9">
    <source>
        <dbReference type="ARBA" id="ARBA00048468"/>
    </source>
</evidence>
<dbReference type="Gene3D" id="3.20.20.70">
    <property type="entry name" value="Aldolase class I"/>
    <property type="match status" value="1"/>
</dbReference>
<dbReference type="UniPathway" id="UPA00072"/>
<accession>A0A7D5M4V4</accession>
<feature type="binding site" evidence="11">
    <location>
        <position position="82"/>
    </location>
    <ligand>
        <name>S-adenosyl-L-methionine</name>
        <dbReference type="ChEBI" id="CHEBI:59789"/>
    </ligand>
</feature>
<dbReference type="InterPro" id="IPR045567">
    <property type="entry name" value="CofH/MnqC-like_C"/>
</dbReference>
<proteinExistence type="inferred from homology"/>
<dbReference type="Pfam" id="PF19288">
    <property type="entry name" value="CofH_C"/>
    <property type="match status" value="1"/>
</dbReference>
<organism evidence="13 14">
    <name type="scientific">Nitrosopumilus ureiphilus</name>
    <dbReference type="NCBI Taxonomy" id="1470067"/>
    <lineage>
        <taxon>Archaea</taxon>
        <taxon>Nitrososphaerota</taxon>
        <taxon>Nitrososphaeria</taxon>
        <taxon>Nitrosopumilales</taxon>
        <taxon>Nitrosopumilaceae</taxon>
        <taxon>Nitrosopumilus</taxon>
    </lineage>
</organism>
<evidence type="ECO:0000256" key="6">
    <source>
        <dbReference type="ARBA" id="ARBA00022723"/>
    </source>
</evidence>
<dbReference type="PANTHER" id="PTHR43076:SF1">
    <property type="entry name" value="LIPOYL SYNTHASE 2"/>
    <property type="match status" value="1"/>
</dbReference>
<dbReference type="EMBL" id="CP026995">
    <property type="protein sequence ID" value="QLH06415.1"/>
    <property type="molecule type" value="Genomic_DNA"/>
</dbReference>
<evidence type="ECO:0000256" key="3">
    <source>
        <dbReference type="ARBA" id="ARBA00022485"/>
    </source>
</evidence>
<protein>
    <recommendedName>
        <fullName evidence="2">5-amino-6-(D-ribitylamino)uracil--L-tyrosine 4-hydroxyphenyl transferase</fullName>
        <ecNumber evidence="2">2.5.1.147</ecNumber>
    </recommendedName>
</protein>
<dbReference type="InterPro" id="IPR034405">
    <property type="entry name" value="F420"/>
</dbReference>
<dbReference type="OrthoDB" id="8186at2157"/>
<dbReference type="GO" id="GO:0051539">
    <property type="term" value="F:4 iron, 4 sulfur cluster binding"/>
    <property type="evidence" value="ECO:0007669"/>
    <property type="project" value="UniProtKB-KW"/>
</dbReference>
<dbReference type="SFLD" id="SFLDG01064">
    <property type="entry name" value="F420__menaquinone_cofactor_bio"/>
    <property type="match status" value="1"/>
</dbReference>
<dbReference type="PANTHER" id="PTHR43076">
    <property type="entry name" value="FO SYNTHASE (COFH)"/>
    <property type="match status" value="1"/>
</dbReference>
<evidence type="ECO:0000256" key="4">
    <source>
        <dbReference type="ARBA" id="ARBA00022679"/>
    </source>
</evidence>
<feature type="binding site" evidence="11">
    <location>
        <position position="188"/>
    </location>
    <ligand>
        <name>S-adenosyl-L-methionine</name>
        <dbReference type="ChEBI" id="CHEBI:59789"/>
    </ligand>
</feature>
<dbReference type="CDD" id="cd01335">
    <property type="entry name" value="Radical_SAM"/>
    <property type="match status" value="1"/>
</dbReference>
<dbReference type="PROSITE" id="PS51918">
    <property type="entry name" value="RADICAL_SAM"/>
    <property type="match status" value="1"/>
</dbReference>
<evidence type="ECO:0000256" key="1">
    <source>
        <dbReference type="ARBA" id="ARBA00004712"/>
    </source>
</evidence>